<feature type="transmembrane region" description="Helical" evidence="4">
    <location>
        <begin position="12"/>
        <end position="37"/>
    </location>
</feature>
<dbReference type="SUPFAM" id="SSF51905">
    <property type="entry name" value="FAD/NAD(P)-binding domain"/>
    <property type="match status" value="1"/>
</dbReference>
<evidence type="ECO:0000256" key="4">
    <source>
        <dbReference type="SAM" id="Phobius"/>
    </source>
</evidence>
<dbReference type="Gene3D" id="3.50.50.60">
    <property type="entry name" value="FAD/NAD(P)-binding domain"/>
    <property type="match status" value="1"/>
</dbReference>
<dbReference type="Pfam" id="PF00732">
    <property type="entry name" value="GMC_oxred_N"/>
    <property type="match status" value="1"/>
</dbReference>
<dbReference type="GO" id="GO:0050660">
    <property type="term" value="F:flavin adenine dinucleotide binding"/>
    <property type="evidence" value="ECO:0007669"/>
    <property type="project" value="InterPro"/>
</dbReference>
<comment type="cofactor">
    <cofactor evidence="2">
        <name>FAD</name>
        <dbReference type="ChEBI" id="CHEBI:57692"/>
    </cofactor>
</comment>
<feature type="binding site" evidence="2">
    <location>
        <position position="139"/>
    </location>
    <ligand>
        <name>FAD</name>
        <dbReference type="ChEBI" id="CHEBI:57692"/>
    </ligand>
</feature>
<comment type="caution">
    <text evidence="7">The sequence shown here is derived from an EMBL/GenBank/DDBJ whole genome shotgun (WGS) entry which is preliminary data.</text>
</comment>
<name>A0A834XX86_APHGI</name>
<evidence type="ECO:0000256" key="1">
    <source>
        <dbReference type="ARBA" id="ARBA00010790"/>
    </source>
</evidence>
<dbReference type="Gene3D" id="3.30.560.10">
    <property type="entry name" value="Glucose Oxidase, domain 3"/>
    <property type="match status" value="1"/>
</dbReference>
<comment type="similarity">
    <text evidence="1 3">Belongs to the GMC oxidoreductase family.</text>
</comment>
<keyword evidence="3" id="KW-0285">Flavoprotein</keyword>
<evidence type="ECO:0000313" key="8">
    <source>
        <dbReference type="Proteomes" id="UP000639338"/>
    </source>
</evidence>
<gene>
    <name evidence="7" type="ORF">HCN44_006367</name>
</gene>
<sequence>MAIILAAITTTIKAAGLLIGIGKLTILPILIVAMAYFNYDLMDPENHPHVTKNLYTEYDFIVIGGGSAGSVVANRLSEIKEWNVLLLEAGGHETEITDVPMLSLYLHKSKIDWKYRTQPQNSACQAMIDKRCCWTRGKVLGGSSVLNTMLYIRGNRRDFDQWESFGNPGWSFDDVLPYFKKSEDQRNPYLARDKRYHSTGGYLTIQDAPYNTPLGVAFVQAGEEMGYDIVDVNGDQQTGFGFWQFTMRRGTRCSAAKAFIRPIHQRKNFHLSLWSHVTRILIDPLTKRANGVQFIRDNRLHTVYAKKEVILSGGAINSPQLLMLSGIGDAKHLNDVGINTIQHLPGVGQNLQDHIAVGGIAFLIDYPVSIVMNRLVNVNSVLRYTITEDGPLTSSVGLEAVAFISTKYANKTDDWPDIEFMITSTSTNSDGGTQAKNAHGLTDEFYNEIFSEINNRDVFGVFPMMLRPKSKGFIKLKTKNPLDYPLMYHNYLTHQDDVNVLREGVKAAIAFGETATMKRFGARFHNKPLPNCKHLPLYTDDYWNCVIRQYTMTIYHMSCTAKMGPISDPMAVVDHQLKVHGINGLRVIDASIMPTITNGNINAPVIMIGEKGSDMIKDQWLKRFKRSHSNTTSGAS</sequence>
<keyword evidence="8" id="KW-1185">Reference proteome</keyword>
<dbReference type="Pfam" id="PF05199">
    <property type="entry name" value="GMC_oxred_C"/>
    <property type="match status" value="1"/>
</dbReference>
<dbReference type="InterPro" id="IPR036188">
    <property type="entry name" value="FAD/NAD-bd_sf"/>
</dbReference>
<dbReference type="GO" id="GO:0016614">
    <property type="term" value="F:oxidoreductase activity, acting on CH-OH group of donors"/>
    <property type="evidence" value="ECO:0007669"/>
    <property type="project" value="InterPro"/>
</dbReference>
<proteinExistence type="inferred from homology"/>
<keyword evidence="4" id="KW-0812">Transmembrane</keyword>
<feature type="domain" description="Glucose-methanol-choline oxidoreductase N-terminal" evidence="5">
    <location>
        <begin position="137"/>
        <end position="160"/>
    </location>
</feature>
<accession>A0A834XX86</accession>
<feature type="binding site" evidence="2">
    <location>
        <position position="277"/>
    </location>
    <ligand>
        <name>FAD</name>
        <dbReference type="ChEBI" id="CHEBI:57692"/>
    </ligand>
</feature>
<dbReference type="Proteomes" id="UP000639338">
    <property type="component" value="Unassembled WGS sequence"/>
</dbReference>
<dbReference type="PROSITE" id="PS00623">
    <property type="entry name" value="GMC_OXRED_1"/>
    <property type="match status" value="1"/>
</dbReference>
<keyword evidence="2 3" id="KW-0274">FAD</keyword>
<evidence type="ECO:0000259" key="5">
    <source>
        <dbReference type="PROSITE" id="PS00623"/>
    </source>
</evidence>
<dbReference type="OrthoDB" id="269227at2759"/>
<dbReference type="InterPro" id="IPR007867">
    <property type="entry name" value="GMC_OxRtase_C"/>
</dbReference>
<reference evidence="7 8" key="1">
    <citation type="submission" date="2020-08" db="EMBL/GenBank/DDBJ databases">
        <title>Aphidius gifuensis genome sequencing and assembly.</title>
        <authorList>
            <person name="Du Z."/>
        </authorList>
    </citation>
    <scope>NUCLEOTIDE SEQUENCE [LARGE SCALE GENOMIC DNA]</scope>
    <source>
        <strain evidence="7">YNYX2018</strain>
        <tissue evidence="7">Adults</tissue>
    </source>
</reference>
<organism evidence="7 8">
    <name type="scientific">Aphidius gifuensis</name>
    <name type="common">Parasitoid wasp</name>
    <dbReference type="NCBI Taxonomy" id="684658"/>
    <lineage>
        <taxon>Eukaryota</taxon>
        <taxon>Metazoa</taxon>
        <taxon>Ecdysozoa</taxon>
        <taxon>Arthropoda</taxon>
        <taxon>Hexapoda</taxon>
        <taxon>Insecta</taxon>
        <taxon>Pterygota</taxon>
        <taxon>Neoptera</taxon>
        <taxon>Endopterygota</taxon>
        <taxon>Hymenoptera</taxon>
        <taxon>Apocrita</taxon>
        <taxon>Ichneumonoidea</taxon>
        <taxon>Braconidae</taxon>
        <taxon>Aphidiinae</taxon>
        <taxon>Aphidius</taxon>
    </lineage>
</organism>
<dbReference type="PANTHER" id="PTHR11552">
    <property type="entry name" value="GLUCOSE-METHANOL-CHOLINE GMC OXIDOREDUCTASE"/>
    <property type="match status" value="1"/>
</dbReference>
<dbReference type="AlphaFoldDB" id="A0A834XX86"/>
<dbReference type="PANTHER" id="PTHR11552:SF154">
    <property type="entry name" value="FI04917P"/>
    <property type="match status" value="1"/>
</dbReference>
<keyword evidence="4" id="KW-1133">Transmembrane helix</keyword>
<dbReference type="EMBL" id="JACMRX010000003">
    <property type="protein sequence ID" value="KAF7993307.1"/>
    <property type="molecule type" value="Genomic_DNA"/>
</dbReference>
<dbReference type="PIRSF" id="PIRSF000137">
    <property type="entry name" value="Alcohol_oxidase"/>
    <property type="match status" value="1"/>
</dbReference>
<evidence type="ECO:0000256" key="2">
    <source>
        <dbReference type="PIRSR" id="PIRSR000137-2"/>
    </source>
</evidence>
<dbReference type="InterPro" id="IPR000172">
    <property type="entry name" value="GMC_OxRdtase_N"/>
</dbReference>
<feature type="domain" description="Glucose-methanol-choline oxidoreductase N-terminal" evidence="6">
    <location>
        <begin position="314"/>
        <end position="328"/>
    </location>
</feature>
<dbReference type="PROSITE" id="PS00624">
    <property type="entry name" value="GMC_OXRED_2"/>
    <property type="match status" value="1"/>
</dbReference>
<dbReference type="InterPro" id="IPR012132">
    <property type="entry name" value="GMC_OxRdtase"/>
</dbReference>
<keyword evidence="4" id="KW-0472">Membrane</keyword>
<evidence type="ECO:0000313" key="7">
    <source>
        <dbReference type="EMBL" id="KAF7993307.1"/>
    </source>
</evidence>
<evidence type="ECO:0000256" key="3">
    <source>
        <dbReference type="RuleBase" id="RU003968"/>
    </source>
</evidence>
<evidence type="ECO:0000259" key="6">
    <source>
        <dbReference type="PROSITE" id="PS00624"/>
    </source>
</evidence>
<protein>
    <recommendedName>
        <fullName evidence="5 6">Glucose-methanol-choline oxidoreductase N-terminal domain-containing protein</fullName>
    </recommendedName>
</protein>
<dbReference type="SUPFAM" id="SSF54373">
    <property type="entry name" value="FAD-linked reductases, C-terminal domain"/>
    <property type="match status" value="1"/>
</dbReference>